<dbReference type="InterPro" id="IPR051131">
    <property type="entry name" value="NEK_Ser/Thr_kinase_NIMA"/>
</dbReference>
<feature type="domain" description="DEP" evidence="13">
    <location>
        <begin position="447"/>
        <end position="522"/>
    </location>
</feature>
<dbReference type="PROSITE" id="PS50110">
    <property type="entry name" value="RESPONSE_REGULATORY"/>
    <property type="match status" value="1"/>
</dbReference>
<comment type="caution">
    <text evidence="14">The sequence shown here is derived from an EMBL/GenBank/DDBJ whole genome shotgun (WGS) entry which is preliminary data.</text>
</comment>
<dbReference type="Gene3D" id="1.10.10.10">
    <property type="entry name" value="Winged helix-like DNA-binding domain superfamily/Winged helix DNA-binding domain"/>
    <property type="match status" value="1"/>
</dbReference>
<dbReference type="GO" id="GO:0000160">
    <property type="term" value="P:phosphorelay signal transduction system"/>
    <property type="evidence" value="ECO:0007669"/>
    <property type="project" value="InterPro"/>
</dbReference>
<dbReference type="PROSITE" id="PS00108">
    <property type="entry name" value="PROTEIN_KINASE_ST"/>
    <property type="match status" value="1"/>
</dbReference>
<organism evidence="14 15">
    <name type="scientific">Euplotes crassus</name>
    <dbReference type="NCBI Taxonomy" id="5936"/>
    <lineage>
        <taxon>Eukaryota</taxon>
        <taxon>Sar</taxon>
        <taxon>Alveolata</taxon>
        <taxon>Ciliophora</taxon>
        <taxon>Intramacronucleata</taxon>
        <taxon>Spirotrichea</taxon>
        <taxon>Hypotrichia</taxon>
        <taxon>Euplotida</taxon>
        <taxon>Euplotidae</taxon>
        <taxon>Moneuplotes</taxon>
    </lineage>
</organism>
<feature type="modified residue" description="4-aspartylphosphate" evidence="9">
    <location>
        <position position="57"/>
    </location>
</feature>
<dbReference type="AlphaFoldDB" id="A0AAD1Y5B4"/>
<dbReference type="Pfam" id="PF00069">
    <property type="entry name" value="Pkinase"/>
    <property type="match status" value="1"/>
</dbReference>
<dbReference type="InterPro" id="IPR036388">
    <property type="entry name" value="WH-like_DNA-bd_sf"/>
</dbReference>
<proteinExistence type="predicted"/>
<dbReference type="Pfam" id="PF04784">
    <property type="entry name" value="DUF547"/>
    <property type="match status" value="1"/>
</dbReference>
<keyword evidence="5" id="KW-0418">Kinase</keyword>
<dbReference type="PROSITE" id="PS50011">
    <property type="entry name" value="PROTEIN_KINASE_DOM"/>
    <property type="match status" value="1"/>
</dbReference>
<keyword evidence="15" id="KW-1185">Reference proteome</keyword>
<dbReference type="GO" id="GO:0004674">
    <property type="term" value="F:protein serine/threonine kinase activity"/>
    <property type="evidence" value="ECO:0007669"/>
    <property type="project" value="UniProtKB-KW"/>
</dbReference>
<dbReference type="InterPro" id="IPR001789">
    <property type="entry name" value="Sig_transdc_resp-reg_receiver"/>
</dbReference>
<dbReference type="PROSITE" id="PS50186">
    <property type="entry name" value="DEP"/>
    <property type="match status" value="1"/>
</dbReference>
<comment type="catalytic activity">
    <reaction evidence="8">
        <text>L-seryl-[protein] + ATP = O-phospho-L-seryl-[protein] + ADP + H(+)</text>
        <dbReference type="Rhea" id="RHEA:17989"/>
        <dbReference type="Rhea" id="RHEA-COMP:9863"/>
        <dbReference type="Rhea" id="RHEA-COMP:11604"/>
        <dbReference type="ChEBI" id="CHEBI:15378"/>
        <dbReference type="ChEBI" id="CHEBI:29999"/>
        <dbReference type="ChEBI" id="CHEBI:30616"/>
        <dbReference type="ChEBI" id="CHEBI:83421"/>
        <dbReference type="ChEBI" id="CHEBI:456216"/>
        <dbReference type="EC" id="2.7.11.1"/>
    </reaction>
</comment>
<keyword evidence="6" id="KW-0067">ATP-binding</keyword>
<dbReference type="SMART" id="SM00220">
    <property type="entry name" value="S_TKc"/>
    <property type="match status" value="1"/>
</dbReference>
<keyword evidence="3" id="KW-0808">Transferase</keyword>
<dbReference type="InterPro" id="IPR000719">
    <property type="entry name" value="Prot_kinase_dom"/>
</dbReference>
<evidence type="ECO:0000256" key="10">
    <source>
        <dbReference type="SAM" id="MobiDB-lite"/>
    </source>
</evidence>
<evidence type="ECO:0000259" key="12">
    <source>
        <dbReference type="PROSITE" id="PS50110"/>
    </source>
</evidence>
<dbReference type="PANTHER" id="PTHR44899:SF3">
    <property type="entry name" value="SERINE_THREONINE-PROTEIN KINASE NEK1"/>
    <property type="match status" value="1"/>
</dbReference>
<gene>
    <name evidence="14" type="ORF">ECRASSUSDP1_LOCUS26987</name>
</gene>
<evidence type="ECO:0000313" key="15">
    <source>
        <dbReference type="Proteomes" id="UP001295684"/>
    </source>
</evidence>
<dbReference type="InterPro" id="IPR011009">
    <property type="entry name" value="Kinase-like_dom_sf"/>
</dbReference>
<dbReference type="SUPFAM" id="SSF52172">
    <property type="entry name" value="CheY-like"/>
    <property type="match status" value="1"/>
</dbReference>
<sequence length="805" mass="92431">MESKYKVLVAEDDPFQRSTICEMLKISGYIVTDVEDGQKAIDKLRDPNNYFDLVLLDLLMPIKSGKEVLEDIIKDEKLSKIPVIMLSAKSDKSITAECLGLGAKSFVPKPLRLPECKSFINFIESTGETEAEKNLAKYEVIKLLGEGACGYVHLVQHKDSGHKYALKTIPLTEMDEAERESACLEVHFLKVLIGPTLIKSYQSYIDKDKIHIIMEYAEGGNLSDKIISAKLKKMWFDTSSILDWISQVILGVQLMHSKRILHRDLKSQNLFLTKDGVLKIGDFGIAKELETIKKLTETNVGTPYFMSPEVVRGEPYGEKADVWAIGVILYEMTFLCKPFDGNSIQEVFDKIRDDPIDLSIRPIDTDIEMLLHTLLNKDPSKRPDINDIAEIPSINDRILKFVKENDCEESVKGFFNPKIPSDDGEEPTTSSSNIFGEDRLDMLAHLIRTEIDMEEVKSGWFQKAEKCGNGYDIHKWIKDHVEKDDKKAEEIGQKMLDHGIIQRIDGEEEFHGNYSILYKFHEDRDDIASNLLRYWNGEVDDPIDVSVSLLQDIGEIYKDAIEEGEEAFTIEYEQALGSKKYDSFISKVCQLEIVDLEFKTYNEALCFFLNVYQCMHLHYLLKNGNNFIDMKEETKGSFFGIMDYFWPKPEQSFFYNIGGMNFTLEELKHGLLRGNSKPPGSFFRLLNASDTRTTLLTSITDPRTLFICLDKHQLPEAIECFDDPTTIDTKLDEILSGYFNEKIEIDTTNEEIIIPTVFDIYSADFGGSDEKILRFIWKWYETSEMKLQEVLRLVRRKSLMIKYED</sequence>
<dbReference type="InterPro" id="IPR006869">
    <property type="entry name" value="DUF547"/>
</dbReference>
<evidence type="ECO:0000256" key="3">
    <source>
        <dbReference type="ARBA" id="ARBA00022679"/>
    </source>
</evidence>
<accession>A0AAD1Y5B4</accession>
<dbReference type="InterPro" id="IPR036390">
    <property type="entry name" value="WH_DNA-bd_sf"/>
</dbReference>
<dbReference type="SMART" id="SM00448">
    <property type="entry name" value="REC"/>
    <property type="match status" value="1"/>
</dbReference>
<dbReference type="Pfam" id="PF00072">
    <property type="entry name" value="Response_reg"/>
    <property type="match status" value="1"/>
</dbReference>
<evidence type="ECO:0000256" key="5">
    <source>
        <dbReference type="ARBA" id="ARBA00022777"/>
    </source>
</evidence>
<dbReference type="EC" id="2.7.11.1" evidence="1"/>
<keyword evidence="4" id="KW-0547">Nucleotide-binding</keyword>
<keyword evidence="9" id="KW-0597">Phosphoprotein</keyword>
<dbReference type="CDD" id="cd00156">
    <property type="entry name" value="REC"/>
    <property type="match status" value="1"/>
</dbReference>
<evidence type="ECO:0000256" key="2">
    <source>
        <dbReference type="ARBA" id="ARBA00022527"/>
    </source>
</evidence>
<dbReference type="InterPro" id="IPR000591">
    <property type="entry name" value="DEP_dom"/>
</dbReference>
<dbReference type="InterPro" id="IPR008271">
    <property type="entry name" value="Ser/Thr_kinase_AS"/>
</dbReference>
<evidence type="ECO:0000313" key="14">
    <source>
        <dbReference type="EMBL" id="CAI2385423.1"/>
    </source>
</evidence>
<dbReference type="InterPro" id="IPR011006">
    <property type="entry name" value="CheY-like_superfamily"/>
</dbReference>
<protein>
    <recommendedName>
        <fullName evidence="1">non-specific serine/threonine protein kinase</fullName>
        <ecNumber evidence="1">2.7.11.1</ecNumber>
    </recommendedName>
</protein>
<evidence type="ECO:0000256" key="8">
    <source>
        <dbReference type="ARBA" id="ARBA00048679"/>
    </source>
</evidence>
<dbReference type="GO" id="GO:0005524">
    <property type="term" value="F:ATP binding"/>
    <property type="evidence" value="ECO:0007669"/>
    <property type="project" value="UniProtKB-KW"/>
</dbReference>
<dbReference type="SUPFAM" id="SSF56112">
    <property type="entry name" value="Protein kinase-like (PK-like)"/>
    <property type="match status" value="1"/>
</dbReference>
<feature type="domain" description="Protein kinase" evidence="11">
    <location>
        <begin position="138"/>
        <end position="394"/>
    </location>
</feature>
<dbReference type="Proteomes" id="UP001295684">
    <property type="component" value="Unassembled WGS sequence"/>
</dbReference>
<dbReference type="SUPFAM" id="SSF46785">
    <property type="entry name" value="Winged helix' DNA-binding domain"/>
    <property type="match status" value="1"/>
</dbReference>
<evidence type="ECO:0000256" key="6">
    <source>
        <dbReference type="ARBA" id="ARBA00022840"/>
    </source>
</evidence>
<dbReference type="Gene3D" id="1.10.510.10">
    <property type="entry name" value="Transferase(Phosphotransferase) domain 1"/>
    <property type="match status" value="1"/>
</dbReference>
<reference evidence="14" key="1">
    <citation type="submission" date="2023-07" db="EMBL/GenBank/DDBJ databases">
        <authorList>
            <consortium name="AG Swart"/>
            <person name="Singh M."/>
            <person name="Singh A."/>
            <person name="Seah K."/>
            <person name="Emmerich C."/>
        </authorList>
    </citation>
    <scope>NUCLEOTIDE SEQUENCE</scope>
    <source>
        <strain evidence="14">DP1</strain>
    </source>
</reference>
<evidence type="ECO:0000256" key="7">
    <source>
        <dbReference type="ARBA" id="ARBA00047899"/>
    </source>
</evidence>
<evidence type="ECO:0000256" key="4">
    <source>
        <dbReference type="ARBA" id="ARBA00022741"/>
    </source>
</evidence>
<dbReference type="EMBL" id="CAMPGE010027831">
    <property type="protein sequence ID" value="CAI2385423.1"/>
    <property type="molecule type" value="Genomic_DNA"/>
</dbReference>
<evidence type="ECO:0000259" key="11">
    <source>
        <dbReference type="PROSITE" id="PS50011"/>
    </source>
</evidence>
<evidence type="ECO:0000256" key="9">
    <source>
        <dbReference type="PROSITE-ProRule" id="PRU00169"/>
    </source>
</evidence>
<keyword evidence="2" id="KW-0723">Serine/threonine-protein kinase</keyword>
<dbReference type="PANTHER" id="PTHR44899">
    <property type="entry name" value="CAMK FAMILY PROTEIN KINASE"/>
    <property type="match status" value="1"/>
</dbReference>
<evidence type="ECO:0000256" key="1">
    <source>
        <dbReference type="ARBA" id="ARBA00012513"/>
    </source>
</evidence>
<feature type="region of interest" description="Disordered" evidence="10">
    <location>
        <begin position="414"/>
        <end position="434"/>
    </location>
</feature>
<evidence type="ECO:0000259" key="13">
    <source>
        <dbReference type="PROSITE" id="PS50186"/>
    </source>
</evidence>
<feature type="domain" description="Response regulatory" evidence="12">
    <location>
        <begin position="6"/>
        <end position="124"/>
    </location>
</feature>
<dbReference type="Gene3D" id="3.40.50.2300">
    <property type="match status" value="1"/>
</dbReference>
<comment type="catalytic activity">
    <reaction evidence="7">
        <text>L-threonyl-[protein] + ATP = O-phospho-L-threonyl-[protein] + ADP + H(+)</text>
        <dbReference type="Rhea" id="RHEA:46608"/>
        <dbReference type="Rhea" id="RHEA-COMP:11060"/>
        <dbReference type="Rhea" id="RHEA-COMP:11605"/>
        <dbReference type="ChEBI" id="CHEBI:15378"/>
        <dbReference type="ChEBI" id="CHEBI:30013"/>
        <dbReference type="ChEBI" id="CHEBI:30616"/>
        <dbReference type="ChEBI" id="CHEBI:61977"/>
        <dbReference type="ChEBI" id="CHEBI:456216"/>
        <dbReference type="EC" id="2.7.11.1"/>
    </reaction>
</comment>
<name>A0AAD1Y5B4_EUPCR</name>